<gene>
    <name evidence="1" type="ORF">EYF80_017597</name>
</gene>
<proteinExistence type="predicted"/>
<keyword evidence="2" id="KW-1185">Reference proteome</keyword>
<organism evidence="1 2">
    <name type="scientific">Liparis tanakae</name>
    <name type="common">Tanaka's snailfish</name>
    <dbReference type="NCBI Taxonomy" id="230148"/>
    <lineage>
        <taxon>Eukaryota</taxon>
        <taxon>Metazoa</taxon>
        <taxon>Chordata</taxon>
        <taxon>Craniata</taxon>
        <taxon>Vertebrata</taxon>
        <taxon>Euteleostomi</taxon>
        <taxon>Actinopterygii</taxon>
        <taxon>Neopterygii</taxon>
        <taxon>Teleostei</taxon>
        <taxon>Neoteleostei</taxon>
        <taxon>Acanthomorphata</taxon>
        <taxon>Eupercaria</taxon>
        <taxon>Perciformes</taxon>
        <taxon>Cottioidei</taxon>
        <taxon>Cottales</taxon>
        <taxon>Liparidae</taxon>
        <taxon>Liparis</taxon>
    </lineage>
</organism>
<evidence type="ECO:0000313" key="2">
    <source>
        <dbReference type="Proteomes" id="UP000314294"/>
    </source>
</evidence>
<sequence>MDRGFSDWNLMNLEGFVPKEKSWAPIGCVPRQSLPLPAQQQHAALAVAFEGQTTDWTGGKDAAAVARERET</sequence>
<accession>A0A4Z2I257</accession>
<reference evidence="1 2" key="1">
    <citation type="submission" date="2019-03" db="EMBL/GenBank/DDBJ databases">
        <title>First draft genome of Liparis tanakae, snailfish: a comprehensive survey of snailfish specific genes.</title>
        <authorList>
            <person name="Kim W."/>
            <person name="Song I."/>
            <person name="Jeong J.-H."/>
            <person name="Kim D."/>
            <person name="Kim S."/>
            <person name="Ryu S."/>
            <person name="Song J.Y."/>
            <person name="Lee S.K."/>
        </authorList>
    </citation>
    <scope>NUCLEOTIDE SEQUENCE [LARGE SCALE GENOMIC DNA]</scope>
    <source>
        <tissue evidence="1">Muscle</tissue>
    </source>
</reference>
<evidence type="ECO:0000313" key="1">
    <source>
        <dbReference type="EMBL" id="TNN72169.1"/>
    </source>
</evidence>
<comment type="caution">
    <text evidence="1">The sequence shown here is derived from an EMBL/GenBank/DDBJ whole genome shotgun (WGS) entry which is preliminary data.</text>
</comment>
<protein>
    <submittedName>
        <fullName evidence="1">Uncharacterized protein</fullName>
    </submittedName>
</protein>
<dbReference type="EMBL" id="SRLO01000141">
    <property type="protein sequence ID" value="TNN72169.1"/>
    <property type="molecule type" value="Genomic_DNA"/>
</dbReference>
<name>A0A4Z2I257_9TELE</name>
<dbReference type="AlphaFoldDB" id="A0A4Z2I257"/>
<dbReference type="Proteomes" id="UP000314294">
    <property type="component" value="Unassembled WGS sequence"/>
</dbReference>